<name>A0A5S9QXK0_9GAMM</name>
<feature type="domain" description="Ferrous iron transporter FeoA-like" evidence="2">
    <location>
        <begin position="18"/>
        <end position="91"/>
    </location>
</feature>
<keyword evidence="1" id="KW-0408">Iron</keyword>
<protein>
    <submittedName>
        <fullName evidence="3">Fe(2+) transport protein A</fullName>
    </submittedName>
</protein>
<dbReference type="InterPro" id="IPR008988">
    <property type="entry name" value="Transcriptional_repressor_C"/>
</dbReference>
<dbReference type="PANTHER" id="PTHR42954">
    <property type="entry name" value="FE(2+) TRANSPORT PROTEIN A"/>
    <property type="match status" value="1"/>
</dbReference>
<dbReference type="AlphaFoldDB" id="A0A5S9QXK0"/>
<keyword evidence="4" id="KW-1185">Reference proteome</keyword>
<dbReference type="SMART" id="SM00899">
    <property type="entry name" value="FeoA"/>
    <property type="match status" value="1"/>
</dbReference>
<evidence type="ECO:0000313" key="3">
    <source>
        <dbReference type="EMBL" id="CAA0124912.1"/>
    </source>
</evidence>
<dbReference type="SUPFAM" id="SSF50037">
    <property type="entry name" value="C-terminal domain of transcriptional repressors"/>
    <property type="match status" value="1"/>
</dbReference>
<evidence type="ECO:0000256" key="1">
    <source>
        <dbReference type="ARBA" id="ARBA00023004"/>
    </source>
</evidence>
<dbReference type="Proteomes" id="UP000441399">
    <property type="component" value="Unassembled WGS sequence"/>
</dbReference>
<dbReference type="EMBL" id="CACSIO010000061">
    <property type="protein sequence ID" value="CAA0124912.1"/>
    <property type="molecule type" value="Genomic_DNA"/>
</dbReference>
<evidence type="ECO:0000313" key="4">
    <source>
        <dbReference type="Proteomes" id="UP000441399"/>
    </source>
</evidence>
<dbReference type="PANTHER" id="PTHR42954:SF2">
    <property type="entry name" value="FE(2+) TRANSPORT PROTEIN A"/>
    <property type="match status" value="1"/>
</dbReference>
<dbReference type="GO" id="GO:0046914">
    <property type="term" value="F:transition metal ion binding"/>
    <property type="evidence" value="ECO:0007669"/>
    <property type="project" value="InterPro"/>
</dbReference>
<dbReference type="Pfam" id="PF04023">
    <property type="entry name" value="FeoA"/>
    <property type="match status" value="1"/>
</dbReference>
<dbReference type="InterPro" id="IPR038157">
    <property type="entry name" value="FeoA_core_dom"/>
</dbReference>
<gene>
    <name evidence="3" type="primary">feoA</name>
    <name evidence="3" type="ORF">OPDIPICF_03243</name>
</gene>
<organism evidence="3 4">
    <name type="scientific">BD1-7 clade bacterium</name>
    <dbReference type="NCBI Taxonomy" id="2029982"/>
    <lineage>
        <taxon>Bacteria</taxon>
        <taxon>Pseudomonadati</taxon>
        <taxon>Pseudomonadota</taxon>
        <taxon>Gammaproteobacteria</taxon>
        <taxon>Cellvibrionales</taxon>
        <taxon>Spongiibacteraceae</taxon>
        <taxon>BD1-7 clade</taxon>
    </lineage>
</organism>
<dbReference type="InterPro" id="IPR052713">
    <property type="entry name" value="FeoA"/>
</dbReference>
<reference evidence="3 4" key="1">
    <citation type="submission" date="2019-11" db="EMBL/GenBank/DDBJ databases">
        <authorList>
            <person name="Holert J."/>
        </authorList>
    </citation>
    <scope>NUCLEOTIDE SEQUENCE [LARGE SCALE GENOMIC DNA]</scope>
    <source>
        <strain evidence="3">SB11_3</strain>
    </source>
</reference>
<dbReference type="Gene3D" id="2.30.30.90">
    <property type="match status" value="1"/>
</dbReference>
<dbReference type="InterPro" id="IPR007167">
    <property type="entry name" value="Fe-transptr_FeoA-like"/>
</dbReference>
<proteinExistence type="predicted"/>
<accession>A0A5S9QXK0</accession>
<evidence type="ECO:0000259" key="2">
    <source>
        <dbReference type="SMART" id="SM00899"/>
    </source>
</evidence>
<sequence>MVLGSISTYLRWGLTLVIPFSELKLGDSATISRCDVKAGSVIQRLMTLGLTPGTPLSVTRVAPLGDPIEIAVRDFKLSLRRQEAAGIWVEKPSN</sequence>